<name>A0A7W6IG78_9HYPH</name>
<dbReference type="AlphaFoldDB" id="A0A7W6IG78"/>
<evidence type="ECO:0000256" key="2">
    <source>
        <dbReference type="ARBA" id="ARBA00022679"/>
    </source>
</evidence>
<keyword evidence="2 3" id="KW-0808">Transferase</keyword>
<dbReference type="InterPro" id="IPR016142">
    <property type="entry name" value="Citrate_synth-like_lrg_a-sub"/>
</dbReference>
<proteinExistence type="inferred from homology"/>
<evidence type="ECO:0000256" key="1">
    <source>
        <dbReference type="ARBA" id="ARBA00010566"/>
    </source>
</evidence>
<evidence type="ECO:0000313" key="3">
    <source>
        <dbReference type="EMBL" id="MBB4040244.1"/>
    </source>
</evidence>
<comment type="caution">
    <text evidence="3">The sequence shown here is derived from an EMBL/GenBank/DDBJ whole genome shotgun (WGS) entry which is preliminary data.</text>
</comment>
<protein>
    <submittedName>
        <fullName evidence="3">Citrate synthase</fullName>
        <ecNumber evidence="3">2.3.3.1</ecNumber>
    </submittedName>
</protein>
<dbReference type="Pfam" id="PF00285">
    <property type="entry name" value="Citrate_synt"/>
    <property type="match status" value="1"/>
</dbReference>
<dbReference type="EC" id="2.3.3.1" evidence="3"/>
<dbReference type="GO" id="GO:0005829">
    <property type="term" value="C:cytosol"/>
    <property type="evidence" value="ECO:0007669"/>
    <property type="project" value="TreeGrafter"/>
</dbReference>
<dbReference type="PANTHER" id="PTHR11739">
    <property type="entry name" value="CITRATE SYNTHASE"/>
    <property type="match status" value="1"/>
</dbReference>
<dbReference type="InterPro" id="IPR002020">
    <property type="entry name" value="Citrate_synthase"/>
</dbReference>
<dbReference type="RefSeq" id="WP_051435065.1">
    <property type="nucleotide sequence ID" value="NZ_JACIDC010000005.1"/>
</dbReference>
<dbReference type="GO" id="GO:0036440">
    <property type="term" value="F:citrate synthase activity"/>
    <property type="evidence" value="ECO:0007669"/>
    <property type="project" value="UniProtKB-EC"/>
</dbReference>
<dbReference type="SUPFAM" id="SSF48256">
    <property type="entry name" value="Citrate synthase"/>
    <property type="match status" value="1"/>
</dbReference>
<dbReference type="EMBL" id="JACIDC010000005">
    <property type="protein sequence ID" value="MBB4040244.1"/>
    <property type="molecule type" value="Genomic_DNA"/>
</dbReference>
<dbReference type="PANTHER" id="PTHR11739:SF4">
    <property type="entry name" value="CITRATE SYNTHASE, PEROXISOMAL"/>
    <property type="match status" value="1"/>
</dbReference>
<dbReference type="Proteomes" id="UP000519439">
    <property type="component" value="Unassembled WGS sequence"/>
</dbReference>
<accession>A0A7W6IG78</accession>
<dbReference type="Gene3D" id="1.10.580.10">
    <property type="entry name" value="Citrate Synthase, domain 1"/>
    <property type="match status" value="1"/>
</dbReference>
<gene>
    <name evidence="3" type="ORF">GGR34_001895</name>
</gene>
<evidence type="ECO:0000313" key="4">
    <source>
        <dbReference type="Proteomes" id="UP000519439"/>
    </source>
</evidence>
<comment type="similarity">
    <text evidence="1">Belongs to the citrate synthase family.</text>
</comment>
<keyword evidence="4" id="KW-1185">Reference proteome</keyword>
<organism evidence="3 4">
    <name type="scientific">Microvirga flocculans</name>
    <dbReference type="NCBI Taxonomy" id="217168"/>
    <lineage>
        <taxon>Bacteria</taxon>
        <taxon>Pseudomonadati</taxon>
        <taxon>Pseudomonadota</taxon>
        <taxon>Alphaproteobacteria</taxon>
        <taxon>Hyphomicrobiales</taxon>
        <taxon>Methylobacteriaceae</taxon>
        <taxon>Microvirga</taxon>
    </lineage>
</organism>
<dbReference type="GO" id="GO:0006099">
    <property type="term" value="P:tricarboxylic acid cycle"/>
    <property type="evidence" value="ECO:0007669"/>
    <property type="project" value="TreeGrafter"/>
</dbReference>
<sequence length="379" mass="40084">MSAVPLDLTSADEASARLGISRASLYAYVSRGLIRSFSSPHDPRQRLYALEDVETLVERKARFRRPAVAAATALDWGLPVLETSITQIRDGRFFYRGEDVLALARTASLEETARLLIGALDEQAFTSPSRIPGPLPGPAFGPHAFVAQAVRLLSEPAPKEARAAEVAAILRLMAAASSGADPGTEPLHRHLASAWKVPPQAADAIRRALVLCADHELSSSAFAVRVTASTGAALRNAVIAGLVALSGPYHGGMTERVRAFLDAPGTVPLPGFRHRLYPEGDPRTAALLENVPLLASDATTLQAIANASGGRPGIDVGLVMLERAYGLPAGAAFTLFAIGRTAGWLAHAIEQRGQATLIRPRARYVAADGTPARQSHDDP</sequence>
<dbReference type="InterPro" id="IPR036969">
    <property type="entry name" value="Citrate_synthase_sf"/>
</dbReference>
<dbReference type="CDD" id="cd06102">
    <property type="entry name" value="citrate_synt_like_2"/>
    <property type="match status" value="1"/>
</dbReference>
<keyword evidence="3" id="KW-0012">Acyltransferase</keyword>
<reference evidence="3 4" key="1">
    <citation type="submission" date="2020-08" db="EMBL/GenBank/DDBJ databases">
        <title>Genomic Encyclopedia of Type Strains, Phase IV (KMG-IV): sequencing the most valuable type-strain genomes for metagenomic binning, comparative biology and taxonomic classification.</title>
        <authorList>
            <person name="Goeker M."/>
        </authorList>
    </citation>
    <scope>NUCLEOTIDE SEQUENCE [LARGE SCALE GENOMIC DNA]</scope>
    <source>
        <strain evidence="3 4">DSM 15743</strain>
    </source>
</reference>
<dbReference type="PRINTS" id="PR00143">
    <property type="entry name" value="CITRTSNTHASE"/>
</dbReference>
<dbReference type="GO" id="GO:0005975">
    <property type="term" value="P:carbohydrate metabolic process"/>
    <property type="evidence" value="ECO:0007669"/>
    <property type="project" value="TreeGrafter"/>
</dbReference>